<evidence type="ECO:0000313" key="2">
    <source>
        <dbReference type="EMBL" id="GBL97687.1"/>
    </source>
</evidence>
<dbReference type="AlphaFoldDB" id="A0A4Y2C1P8"/>
<evidence type="ECO:0000313" key="3">
    <source>
        <dbReference type="Proteomes" id="UP000499080"/>
    </source>
</evidence>
<evidence type="ECO:0000256" key="1">
    <source>
        <dbReference type="SAM" id="MobiDB-lite"/>
    </source>
</evidence>
<name>A0A4Y2C1P8_ARAVE</name>
<protein>
    <submittedName>
        <fullName evidence="2">Uncharacterized protein</fullName>
    </submittedName>
</protein>
<keyword evidence="3" id="KW-1185">Reference proteome</keyword>
<organism evidence="2 3">
    <name type="scientific">Araneus ventricosus</name>
    <name type="common">Orbweaver spider</name>
    <name type="synonym">Epeira ventricosa</name>
    <dbReference type="NCBI Taxonomy" id="182803"/>
    <lineage>
        <taxon>Eukaryota</taxon>
        <taxon>Metazoa</taxon>
        <taxon>Ecdysozoa</taxon>
        <taxon>Arthropoda</taxon>
        <taxon>Chelicerata</taxon>
        <taxon>Arachnida</taxon>
        <taxon>Araneae</taxon>
        <taxon>Araneomorphae</taxon>
        <taxon>Entelegynae</taxon>
        <taxon>Araneoidea</taxon>
        <taxon>Araneidae</taxon>
        <taxon>Araneus</taxon>
    </lineage>
</organism>
<comment type="caution">
    <text evidence="2">The sequence shown here is derived from an EMBL/GenBank/DDBJ whole genome shotgun (WGS) entry which is preliminary data.</text>
</comment>
<dbReference type="Proteomes" id="UP000499080">
    <property type="component" value="Unassembled WGS sequence"/>
</dbReference>
<gene>
    <name evidence="2" type="ORF">AVEN_248641_1</name>
</gene>
<accession>A0A4Y2C1P8</accession>
<reference evidence="2 3" key="1">
    <citation type="journal article" date="2019" name="Sci. Rep.">
        <title>Orb-weaving spider Araneus ventricosus genome elucidates the spidroin gene catalogue.</title>
        <authorList>
            <person name="Kono N."/>
            <person name="Nakamura H."/>
            <person name="Ohtoshi R."/>
            <person name="Moran D.A.P."/>
            <person name="Shinohara A."/>
            <person name="Yoshida Y."/>
            <person name="Fujiwara M."/>
            <person name="Mori M."/>
            <person name="Tomita M."/>
            <person name="Arakawa K."/>
        </authorList>
    </citation>
    <scope>NUCLEOTIDE SEQUENCE [LARGE SCALE GENOMIC DNA]</scope>
</reference>
<dbReference type="EMBL" id="BGPR01000132">
    <property type="protein sequence ID" value="GBL97687.1"/>
    <property type="molecule type" value="Genomic_DNA"/>
</dbReference>
<feature type="region of interest" description="Disordered" evidence="1">
    <location>
        <begin position="1"/>
        <end position="21"/>
    </location>
</feature>
<proteinExistence type="predicted"/>
<sequence length="145" mass="16581">MATSVSMVRECSHARNRKRKSNRVIGISGTTMNSTSRLIEKQLENAILLVDPDTTASKSAKKFNTFTELKETYVELHLFKMMSRFQKTENGSKYVVTDQTVQRRNVPLQISELDREKLPVSGQDVQENFETFPPSDIQMLFGSEM</sequence>